<reference evidence="2 3" key="1">
    <citation type="submission" date="2021-06" db="EMBL/GenBank/DDBJ databases">
        <title>Caerostris extrusa draft genome.</title>
        <authorList>
            <person name="Kono N."/>
            <person name="Arakawa K."/>
        </authorList>
    </citation>
    <scope>NUCLEOTIDE SEQUENCE [LARGE SCALE GENOMIC DNA]</scope>
</reference>
<protein>
    <submittedName>
        <fullName evidence="2">Uncharacterized protein</fullName>
    </submittedName>
</protein>
<accession>A0AAV4V3V0</accession>
<keyword evidence="3" id="KW-1185">Reference proteome</keyword>
<dbReference type="Proteomes" id="UP001054945">
    <property type="component" value="Unassembled WGS sequence"/>
</dbReference>
<gene>
    <name evidence="2" type="ORF">CEXT_163411</name>
</gene>
<comment type="caution">
    <text evidence="2">The sequence shown here is derived from an EMBL/GenBank/DDBJ whole genome shotgun (WGS) entry which is preliminary data.</text>
</comment>
<evidence type="ECO:0000313" key="2">
    <source>
        <dbReference type="EMBL" id="GIY64369.1"/>
    </source>
</evidence>
<name>A0AAV4V3V0_CAEEX</name>
<organism evidence="2 3">
    <name type="scientific">Caerostris extrusa</name>
    <name type="common">Bark spider</name>
    <name type="synonym">Caerostris bankana</name>
    <dbReference type="NCBI Taxonomy" id="172846"/>
    <lineage>
        <taxon>Eukaryota</taxon>
        <taxon>Metazoa</taxon>
        <taxon>Ecdysozoa</taxon>
        <taxon>Arthropoda</taxon>
        <taxon>Chelicerata</taxon>
        <taxon>Arachnida</taxon>
        <taxon>Araneae</taxon>
        <taxon>Araneomorphae</taxon>
        <taxon>Entelegynae</taxon>
        <taxon>Araneoidea</taxon>
        <taxon>Araneidae</taxon>
        <taxon>Caerostris</taxon>
    </lineage>
</organism>
<proteinExistence type="predicted"/>
<feature type="region of interest" description="Disordered" evidence="1">
    <location>
        <begin position="1"/>
        <end position="20"/>
    </location>
</feature>
<dbReference type="EMBL" id="BPLR01013870">
    <property type="protein sequence ID" value="GIY64369.1"/>
    <property type="molecule type" value="Genomic_DNA"/>
</dbReference>
<evidence type="ECO:0000256" key="1">
    <source>
        <dbReference type="SAM" id="MobiDB-lite"/>
    </source>
</evidence>
<dbReference type="AlphaFoldDB" id="A0AAV4V3V0"/>
<sequence>MRQKMTPLSPGRGGSCQQGRPWPLIGGESVGNLGLSAFHKVCQATNLLVRDHKVVDLYKLLKCSEASDYECVAKTL</sequence>
<evidence type="ECO:0000313" key="3">
    <source>
        <dbReference type="Proteomes" id="UP001054945"/>
    </source>
</evidence>